<evidence type="ECO:0000313" key="3">
    <source>
        <dbReference type="Proteomes" id="UP001497516"/>
    </source>
</evidence>
<protein>
    <submittedName>
        <fullName evidence="2">Uncharacterized protein</fullName>
    </submittedName>
</protein>
<name>A0AAV2ET80_9ROSI</name>
<feature type="region of interest" description="Disordered" evidence="1">
    <location>
        <begin position="52"/>
        <end position="86"/>
    </location>
</feature>
<dbReference type="Proteomes" id="UP001497516">
    <property type="component" value="Chromosome 5"/>
</dbReference>
<sequence length="170" mass="18843">MLLTDQALGPQALLLSSTSSLLRPAPVQDKHPKFQISFLANPRERRLLAGCRYPSRNRDANSQREREVGKLGSGNERKKAASPSSLTSSLQMFTPLHYRLPLPDADLVYASRLRPRRPVPPPAVAESPRPSLTHTVRQSLPLRQQPIVKKAAAYAKNAATKNGQIYIFSL</sequence>
<feature type="compositionally biased region" description="Basic and acidic residues" evidence="1">
    <location>
        <begin position="56"/>
        <end position="79"/>
    </location>
</feature>
<accession>A0AAV2ET80</accession>
<keyword evidence="3" id="KW-1185">Reference proteome</keyword>
<dbReference type="AlphaFoldDB" id="A0AAV2ET80"/>
<evidence type="ECO:0000256" key="1">
    <source>
        <dbReference type="SAM" id="MobiDB-lite"/>
    </source>
</evidence>
<gene>
    <name evidence="2" type="ORF">LTRI10_LOCUS29894</name>
</gene>
<organism evidence="2 3">
    <name type="scientific">Linum trigynum</name>
    <dbReference type="NCBI Taxonomy" id="586398"/>
    <lineage>
        <taxon>Eukaryota</taxon>
        <taxon>Viridiplantae</taxon>
        <taxon>Streptophyta</taxon>
        <taxon>Embryophyta</taxon>
        <taxon>Tracheophyta</taxon>
        <taxon>Spermatophyta</taxon>
        <taxon>Magnoliopsida</taxon>
        <taxon>eudicotyledons</taxon>
        <taxon>Gunneridae</taxon>
        <taxon>Pentapetalae</taxon>
        <taxon>rosids</taxon>
        <taxon>fabids</taxon>
        <taxon>Malpighiales</taxon>
        <taxon>Linaceae</taxon>
        <taxon>Linum</taxon>
    </lineage>
</organism>
<proteinExistence type="predicted"/>
<evidence type="ECO:0000313" key="2">
    <source>
        <dbReference type="EMBL" id="CAL1389004.1"/>
    </source>
</evidence>
<reference evidence="2 3" key="1">
    <citation type="submission" date="2024-04" db="EMBL/GenBank/DDBJ databases">
        <authorList>
            <person name="Fracassetti M."/>
        </authorList>
    </citation>
    <scope>NUCLEOTIDE SEQUENCE [LARGE SCALE GENOMIC DNA]</scope>
</reference>
<dbReference type="EMBL" id="OZ034818">
    <property type="protein sequence ID" value="CAL1389004.1"/>
    <property type="molecule type" value="Genomic_DNA"/>
</dbReference>